<feature type="binding site" description="in other chain" evidence="14">
    <location>
        <begin position="126"/>
        <end position="128"/>
    </location>
    <ligand>
        <name>substrate</name>
        <note>ligand shared between dimeric partners</note>
    </ligand>
</feature>
<feature type="binding site" description="in other chain" evidence="14">
    <location>
        <begin position="186"/>
        <end position="188"/>
    </location>
    <ligand>
        <name>ADP</name>
        <dbReference type="ChEBI" id="CHEBI:456216"/>
        <note>allosteric activator; ligand shared between dimeric partners</note>
    </ligand>
</feature>
<keyword evidence="5 14" id="KW-0021">Allosteric enzyme</keyword>
<comment type="catalytic activity">
    <reaction evidence="13 14">
        <text>beta-D-fructose 6-phosphate + ATP = beta-D-fructose 1,6-bisphosphate + ADP + H(+)</text>
        <dbReference type="Rhea" id="RHEA:16109"/>
        <dbReference type="ChEBI" id="CHEBI:15378"/>
        <dbReference type="ChEBI" id="CHEBI:30616"/>
        <dbReference type="ChEBI" id="CHEBI:32966"/>
        <dbReference type="ChEBI" id="CHEBI:57634"/>
        <dbReference type="ChEBI" id="CHEBI:456216"/>
        <dbReference type="EC" id="2.7.1.11"/>
    </reaction>
</comment>
<comment type="subunit">
    <text evidence="14">Homotetramer.</text>
</comment>
<dbReference type="InterPro" id="IPR000023">
    <property type="entry name" value="Phosphofructokinase_dom"/>
</dbReference>
<dbReference type="UniPathway" id="UPA00109">
    <property type="reaction ID" value="UER00182"/>
</dbReference>
<evidence type="ECO:0000256" key="12">
    <source>
        <dbReference type="ARBA" id="ARBA00023152"/>
    </source>
</evidence>
<evidence type="ECO:0000256" key="6">
    <source>
        <dbReference type="ARBA" id="ARBA00022679"/>
    </source>
</evidence>
<evidence type="ECO:0000256" key="13">
    <source>
        <dbReference type="ARBA" id="ARBA00048070"/>
    </source>
</evidence>
<evidence type="ECO:0000256" key="2">
    <source>
        <dbReference type="ARBA" id="ARBA00004496"/>
    </source>
</evidence>
<comment type="subcellular location">
    <subcellularLocation>
        <location evidence="2 14">Cytoplasm</location>
    </subcellularLocation>
</comment>
<evidence type="ECO:0000256" key="4">
    <source>
        <dbReference type="ARBA" id="ARBA00022490"/>
    </source>
</evidence>
<keyword evidence="4 14" id="KW-0963">Cytoplasm</keyword>
<keyword evidence="11 14" id="KW-0460">Magnesium</keyword>
<dbReference type="GO" id="GO:0005524">
    <property type="term" value="F:ATP binding"/>
    <property type="evidence" value="ECO:0007669"/>
    <property type="project" value="UniProtKB-UniRule"/>
</dbReference>
<evidence type="ECO:0000256" key="3">
    <source>
        <dbReference type="ARBA" id="ARBA00004679"/>
    </source>
</evidence>
<evidence type="ECO:0000256" key="7">
    <source>
        <dbReference type="ARBA" id="ARBA00022723"/>
    </source>
</evidence>
<sequence length="322" mass="34851">MKNIAILTSGGDAPGMNASIRAVVRTSMAKDITVIGFMRGYNGLIHDTHIALQRFSVSNIIQRGGTILGTARSAEFETEKGMAQAFKTMKKNKIDALIVIGGEGTMTGADRFSKKYRIKVIGLPGTIDNDLFGTDFTIGFDTAVNNAVHAVDQIRDTASSLERLFFIEVMGRYSGHIGLAVGLSGGAEDVLIPETPTDIKALAASLNNNIKKGKKSNIIIVSEGDEAGNALEIANKIKKILKEEYRVAVLGYIQRGGSPTANDRILASKLGYHAVMGLLKGKSRYMVGEINKKIVFTPLKETYTKKKKIDISDYNLIHTLAQ</sequence>
<evidence type="ECO:0000256" key="14">
    <source>
        <dbReference type="HAMAP-Rule" id="MF_00339"/>
    </source>
</evidence>
<evidence type="ECO:0000256" key="9">
    <source>
        <dbReference type="ARBA" id="ARBA00022777"/>
    </source>
</evidence>
<dbReference type="Gene3D" id="3.40.50.460">
    <property type="entry name" value="Phosphofructokinase domain"/>
    <property type="match status" value="1"/>
</dbReference>
<protein>
    <recommendedName>
        <fullName evidence="14">ATP-dependent 6-phosphofructokinase</fullName>
        <shortName evidence="14">ATP-PFK</shortName>
        <shortName evidence="14">Phosphofructokinase</shortName>
        <ecNumber evidence="14">2.7.1.11</ecNumber>
    </recommendedName>
    <alternativeName>
        <fullName evidence="14">Phosphohexokinase</fullName>
    </alternativeName>
</protein>
<feature type="domain" description="Phosphofructokinase" evidence="15">
    <location>
        <begin position="3"/>
        <end position="276"/>
    </location>
</feature>
<keyword evidence="12 14" id="KW-0324">Glycolysis</keyword>
<dbReference type="PRINTS" id="PR00476">
    <property type="entry name" value="PHFRCTKINASE"/>
</dbReference>
<keyword evidence="7 14" id="KW-0479">Metal-binding</keyword>
<keyword evidence="8 14" id="KW-0547">Nucleotide-binding</keyword>
<dbReference type="InterPro" id="IPR012828">
    <property type="entry name" value="PFKA_ATP_prok"/>
</dbReference>
<dbReference type="GO" id="GO:0042802">
    <property type="term" value="F:identical protein binding"/>
    <property type="evidence" value="ECO:0007669"/>
    <property type="project" value="TreeGrafter"/>
</dbReference>
<dbReference type="GO" id="GO:0061621">
    <property type="term" value="P:canonical glycolysis"/>
    <property type="evidence" value="ECO:0007669"/>
    <property type="project" value="TreeGrafter"/>
</dbReference>
<keyword evidence="6 14" id="KW-0808">Transferase</keyword>
<comment type="caution">
    <text evidence="14">Lacks conserved residue(s) required for the propagation of feature annotation.</text>
</comment>
<name>A0A1F4UEA1_UNCW3</name>
<feature type="binding site" description="in other chain" evidence="14">
    <location>
        <begin position="252"/>
        <end position="255"/>
    </location>
    <ligand>
        <name>substrate</name>
        <note>ligand shared between dimeric partners</note>
    </ligand>
</feature>
<evidence type="ECO:0000313" key="17">
    <source>
        <dbReference type="Proteomes" id="UP000177025"/>
    </source>
</evidence>
<feature type="binding site" evidence="14">
    <location>
        <begin position="102"/>
        <end position="105"/>
    </location>
    <ligand>
        <name>ATP</name>
        <dbReference type="ChEBI" id="CHEBI:30616"/>
    </ligand>
</feature>
<proteinExistence type="inferred from homology"/>
<dbReference type="GO" id="GO:0070095">
    <property type="term" value="F:fructose-6-phosphate binding"/>
    <property type="evidence" value="ECO:0007669"/>
    <property type="project" value="TreeGrafter"/>
</dbReference>
<feature type="active site" description="Proton acceptor" evidence="14">
    <location>
        <position position="128"/>
    </location>
</feature>
<gene>
    <name evidence="14" type="primary">pfkA</name>
    <name evidence="16" type="ORF">A2Y85_08410</name>
</gene>
<dbReference type="Pfam" id="PF00365">
    <property type="entry name" value="PFK"/>
    <property type="match status" value="1"/>
</dbReference>
<dbReference type="GO" id="GO:0005945">
    <property type="term" value="C:6-phosphofructokinase complex"/>
    <property type="evidence" value="ECO:0007669"/>
    <property type="project" value="TreeGrafter"/>
</dbReference>
<evidence type="ECO:0000256" key="11">
    <source>
        <dbReference type="ARBA" id="ARBA00022842"/>
    </source>
</evidence>
<feature type="binding site" description="in other chain" evidence="14">
    <location>
        <begin position="170"/>
        <end position="172"/>
    </location>
    <ligand>
        <name>substrate</name>
        <note>ligand shared between dimeric partners</note>
    </ligand>
</feature>
<dbReference type="Proteomes" id="UP000177025">
    <property type="component" value="Unassembled WGS sequence"/>
</dbReference>
<comment type="cofactor">
    <cofactor evidence="1 14">
        <name>Mg(2+)</name>
        <dbReference type="ChEBI" id="CHEBI:18420"/>
    </cofactor>
</comment>
<feature type="binding site" evidence="14">
    <location>
        <begin position="72"/>
        <end position="73"/>
    </location>
    <ligand>
        <name>ATP</name>
        <dbReference type="ChEBI" id="CHEBI:30616"/>
    </ligand>
</feature>
<comment type="activity regulation">
    <text evidence="14">Allosterically activated by ADP and other diphosphonucleosides, and allosterically inhibited by phosphoenolpyruvate.</text>
</comment>
<feature type="binding site" description="in other chain" evidence="14">
    <location>
        <begin position="214"/>
        <end position="216"/>
    </location>
    <ligand>
        <name>ADP</name>
        <dbReference type="ChEBI" id="CHEBI:456216"/>
        <note>allosteric activator; ligand shared between dimeric partners</note>
    </ligand>
</feature>
<keyword evidence="10 14" id="KW-0067">ATP-binding</keyword>
<dbReference type="PANTHER" id="PTHR13697">
    <property type="entry name" value="PHOSPHOFRUCTOKINASE"/>
    <property type="match status" value="1"/>
</dbReference>
<dbReference type="AlphaFoldDB" id="A0A1F4UEA1"/>
<dbReference type="GO" id="GO:0003872">
    <property type="term" value="F:6-phosphofructokinase activity"/>
    <property type="evidence" value="ECO:0007669"/>
    <property type="project" value="UniProtKB-UniRule"/>
</dbReference>
<dbReference type="PIRSF" id="PIRSF000532">
    <property type="entry name" value="ATP_PFK_prok"/>
    <property type="match status" value="1"/>
</dbReference>
<organism evidence="16 17">
    <name type="scientific">candidate division WOR-3 bacterium RBG_13_43_14</name>
    <dbReference type="NCBI Taxonomy" id="1802590"/>
    <lineage>
        <taxon>Bacteria</taxon>
        <taxon>Bacteria division WOR-3</taxon>
    </lineage>
</organism>
<comment type="pathway">
    <text evidence="3 14">Carbohydrate degradation; glycolysis; D-glyceraldehyde 3-phosphate and glycerone phosphate from D-glucose: step 3/4.</text>
</comment>
<accession>A0A1F4UEA1</accession>
<feature type="binding site" description="in other chain" evidence="14">
    <location>
        <position position="223"/>
    </location>
    <ligand>
        <name>substrate</name>
        <note>ligand shared between dimeric partners</note>
    </ligand>
</feature>
<dbReference type="GO" id="GO:0048029">
    <property type="term" value="F:monosaccharide binding"/>
    <property type="evidence" value="ECO:0007669"/>
    <property type="project" value="TreeGrafter"/>
</dbReference>
<dbReference type="Gene3D" id="3.40.50.450">
    <property type="match status" value="1"/>
</dbReference>
<dbReference type="EC" id="2.7.1.11" evidence="14"/>
<evidence type="ECO:0000259" key="15">
    <source>
        <dbReference type="Pfam" id="PF00365"/>
    </source>
</evidence>
<dbReference type="InterPro" id="IPR035966">
    <property type="entry name" value="PKF_sf"/>
</dbReference>
<dbReference type="FunFam" id="3.40.50.460:FF:000002">
    <property type="entry name" value="ATP-dependent 6-phosphofructokinase"/>
    <property type="match status" value="1"/>
</dbReference>
<dbReference type="GO" id="GO:0030388">
    <property type="term" value="P:fructose 1,6-bisphosphate metabolic process"/>
    <property type="evidence" value="ECO:0007669"/>
    <property type="project" value="TreeGrafter"/>
</dbReference>
<dbReference type="SUPFAM" id="SSF53784">
    <property type="entry name" value="Phosphofructokinase"/>
    <property type="match status" value="1"/>
</dbReference>
<dbReference type="EMBL" id="MEUM01000031">
    <property type="protein sequence ID" value="OGC43249.1"/>
    <property type="molecule type" value="Genomic_DNA"/>
</dbReference>
<dbReference type="HAMAP" id="MF_00339">
    <property type="entry name" value="Phosphofructokinase_I_B1"/>
    <property type="match status" value="1"/>
</dbReference>
<dbReference type="InterPro" id="IPR012003">
    <property type="entry name" value="ATP_PFK_prok-type"/>
</dbReference>
<dbReference type="NCBIfam" id="NF002872">
    <property type="entry name" value="PRK03202.1"/>
    <property type="match status" value="1"/>
</dbReference>
<evidence type="ECO:0000313" key="16">
    <source>
        <dbReference type="EMBL" id="OGC43249.1"/>
    </source>
</evidence>
<evidence type="ECO:0000256" key="8">
    <source>
        <dbReference type="ARBA" id="ARBA00022741"/>
    </source>
</evidence>
<dbReference type="GO" id="GO:0006002">
    <property type="term" value="P:fructose 6-phosphate metabolic process"/>
    <property type="evidence" value="ECO:0007669"/>
    <property type="project" value="UniProtKB-UniRule"/>
</dbReference>
<dbReference type="GO" id="GO:0016208">
    <property type="term" value="F:AMP binding"/>
    <property type="evidence" value="ECO:0007669"/>
    <property type="project" value="TreeGrafter"/>
</dbReference>
<evidence type="ECO:0000256" key="10">
    <source>
        <dbReference type="ARBA" id="ARBA00022840"/>
    </source>
</evidence>
<feature type="binding site" description="in other chain" evidence="14">
    <location>
        <position position="212"/>
    </location>
    <ligand>
        <name>ADP</name>
        <dbReference type="ChEBI" id="CHEBI:456216"/>
        <note>allosteric activator; ligand shared between dimeric partners</note>
    </ligand>
</feature>
<feature type="binding site" evidence="14">
    <location>
        <position position="11"/>
    </location>
    <ligand>
        <name>ATP</name>
        <dbReference type="ChEBI" id="CHEBI:30616"/>
    </ligand>
</feature>
<comment type="function">
    <text evidence="14">Catalyzes the phosphorylation of D-fructose 6-phosphate to fructose 1,6-bisphosphate by ATP, the first committing step of glycolysis.</text>
</comment>
<dbReference type="InterPro" id="IPR022953">
    <property type="entry name" value="ATP_PFK"/>
</dbReference>
<feature type="binding site" evidence="14">
    <location>
        <position position="103"/>
    </location>
    <ligand>
        <name>Mg(2+)</name>
        <dbReference type="ChEBI" id="CHEBI:18420"/>
        <note>catalytic</note>
    </ligand>
</feature>
<comment type="similarity">
    <text evidence="14">Belongs to the phosphofructokinase type A (PFKA) family. ATP-dependent PFK group I subfamily. Prokaryotic clade 'B1' sub-subfamily.</text>
</comment>
<comment type="caution">
    <text evidence="16">The sequence shown here is derived from an EMBL/GenBank/DDBJ whole genome shotgun (WGS) entry which is preliminary data.</text>
</comment>
<evidence type="ECO:0000256" key="5">
    <source>
        <dbReference type="ARBA" id="ARBA00022533"/>
    </source>
</evidence>
<evidence type="ECO:0000256" key="1">
    <source>
        <dbReference type="ARBA" id="ARBA00001946"/>
    </source>
</evidence>
<feature type="binding site" evidence="14">
    <location>
        <position position="246"/>
    </location>
    <ligand>
        <name>substrate</name>
        <note>ligand shared between dimeric partners</note>
    </ligand>
</feature>
<keyword evidence="9 14" id="KW-0418">Kinase</keyword>
<dbReference type="GO" id="GO:0046872">
    <property type="term" value="F:metal ion binding"/>
    <property type="evidence" value="ECO:0007669"/>
    <property type="project" value="UniProtKB-KW"/>
</dbReference>
<feature type="binding site" evidence="14">
    <location>
        <begin position="21"/>
        <end position="25"/>
    </location>
    <ligand>
        <name>ADP</name>
        <dbReference type="ChEBI" id="CHEBI:456216"/>
        <note>allosteric activator; ligand shared between dimeric partners</note>
    </ligand>
</feature>
<dbReference type="NCBIfam" id="TIGR02482">
    <property type="entry name" value="PFKA_ATP"/>
    <property type="match status" value="1"/>
</dbReference>
<feature type="binding site" evidence="14">
    <location>
        <position position="163"/>
    </location>
    <ligand>
        <name>substrate</name>
        <note>ligand shared between dimeric partners</note>
    </ligand>
</feature>
<reference evidence="16 17" key="1">
    <citation type="journal article" date="2016" name="Nat. Commun.">
        <title>Thousands of microbial genomes shed light on interconnected biogeochemical processes in an aquifer system.</title>
        <authorList>
            <person name="Anantharaman K."/>
            <person name="Brown C.T."/>
            <person name="Hug L.A."/>
            <person name="Sharon I."/>
            <person name="Castelle C.J."/>
            <person name="Probst A.J."/>
            <person name="Thomas B.C."/>
            <person name="Singh A."/>
            <person name="Wilkins M.J."/>
            <person name="Karaoz U."/>
            <person name="Brodie E.L."/>
            <person name="Williams K.H."/>
            <person name="Hubbard S.S."/>
            <person name="Banfield J.F."/>
        </authorList>
    </citation>
    <scope>NUCLEOTIDE SEQUENCE [LARGE SCALE GENOMIC DNA]</scope>
</reference>
<dbReference type="PANTHER" id="PTHR13697:SF4">
    <property type="entry name" value="ATP-DEPENDENT 6-PHOSPHOFRUCTOKINASE"/>
    <property type="match status" value="1"/>
</dbReference>
<feature type="binding site" description="in other chain" evidence="14">
    <location>
        <position position="155"/>
    </location>
    <ligand>
        <name>ADP</name>
        <dbReference type="ChEBI" id="CHEBI:456216"/>
        <note>allosteric activator; ligand shared between dimeric partners</note>
    </ligand>
</feature>